<evidence type="ECO:0000256" key="7">
    <source>
        <dbReference type="RuleBase" id="RU364068"/>
    </source>
</evidence>
<dbReference type="CDD" id="cd01639">
    <property type="entry name" value="IMPase"/>
    <property type="match status" value="1"/>
</dbReference>
<dbReference type="InterPro" id="IPR020583">
    <property type="entry name" value="Inositol_monoP_metal-BS"/>
</dbReference>
<evidence type="ECO:0000256" key="2">
    <source>
        <dbReference type="ARBA" id="ARBA00001946"/>
    </source>
</evidence>
<dbReference type="PROSITE" id="PS00629">
    <property type="entry name" value="IMP_1"/>
    <property type="match status" value="1"/>
</dbReference>
<dbReference type="InterPro" id="IPR033942">
    <property type="entry name" value="IMPase"/>
</dbReference>
<dbReference type="Gene3D" id="3.30.540.10">
    <property type="entry name" value="Fructose-1,6-Bisphosphatase, subunit A, domain 1"/>
    <property type="match status" value="1"/>
</dbReference>
<evidence type="ECO:0000256" key="3">
    <source>
        <dbReference type="ARBA" id="ARBA00009759"/>
    </source>
</evidence>
<evidence type="ECO:0000256" key="5">
    <source>
        <dbReference type="ARBA" id="ARBA00022801"/>
    </source>
</evidence>
<comment type="caution">
    <text evidence="8">The sequence shown here is derived from an EMBL/GenBank/DDBJ whole genome shotgun (WGS) entry which is preliminary data.</text>
</comment>
<evidence type="ECO:0000313" key="9">
    <source>
        <dbReference type="Proteomes" id="UP001500621"/>
    </source>
</evidence>
<dbReference type="Gene3D" id="3.40.190.80">
    <property type="match status" value="1"/>
</dbReference>
<reference evidence="9" key="1">
    <citation type="journal article" date="2019" name="Int. J. Syst. Evol. Microbiol.">
        <title>The Global Catalogue of Microorganisms (GCM) 10K type strain sequencing project: providing services to taxonomists for standard genome sequencing and annotation.</title>
        <authorList>
            <consortium name="The Broad Institute Genomics Platform"/>
            <consortium name="The Broad Institute Genome Sequencing Center for Infectious Disease"/>
            <person name="Wu L."/>
            <person name="Ma J."/>
        </authorList>
    </citation>
    <scope>NUCLEOTIDE SEQUENCE [LARGE SCALE GENOMIC DNA]</scope>
    <source>
        <strain evidence="9">JCM 18127</strain>
    </source>
</reference>
<dbReference type="RefSeq" id="WP_345267058.1">
    <property type="nucleotide sequence ID" value="NZ_BAABIM010000003.1"/>
</dbReference>
<evidence type="ECO:0000256" key="1">
    <source>
        <dbReference type="ARBA" id="ARBA00001033"/>
    </source>
</evidence>
<gene>
    <name evidence="8" type="ORF">GCM10023226_28800</name>
</gene>
<comment type="catalytic activity">
    <reaction evidence="1 7">
        <text>a myo-inositol phosphate + H2O = myo-inositol + phosphate</text>
        <dbReference type="Rhea" id="RHEA:24056"/>
        <dbReference type="ChEBI" id="CHEBI:15377"/>
        <dbReference type="ChEBI" id="CHEBI:17268"/>
        <dbReference type="ChEBI" id="CHEBI:43474"/>
        <dbReference type="ChEBI" id="CHEBI:84139"/>
        <dbReference type="EC" id="3.1.3.25"/>
    </reaction>
</comment>
<dbReference type="EMBL" id="BAABIM010000003">
    <property type="protein sequence ID" value="GAA4689201.1"/>
    <property type="molecule type" value="Genomic_DNA"/>
</dbReference>
<keyword evidence="6 7" id="KW-0460">Magnesium</keyword>
<dbReference type="SUPFAM" id="SSF56655">
    <property type="entry name" value="Carbohydrate phosphatase"/>
    <property type="match status" value="1"/>
</dbReference>
<dbReference type="PANTHER" id="PTHR20854:SF4">
    <property type="entry name" value="INOSITOL-1-MONOPHOSPHATASE-RELATED"/>
    <property type="match status" value="1"/>
</dbReference>
<proteinExistence type="inferred from homology"/>
<dbReference type="EC" id="3.1.3.25" evidence="7"/>
<sequence>MTAADPSGGRSPEQTRALVEELADLAVETARAAAALVRERAAGVVRVADTKTSSTDVVTQADRDSEQLIRAAIGERRPDDAFLGEEGDDVTGTSGVRWIVDPIDGTVNFLYGLPQYAVSIAAELDGEVVAGIVLDVAHGVKYVARPAPDGEGVVALRDGQPIGVRPVAPLAERLVGTGFSYDRDRRRVQGAAVTELLGEVRDVRRLGSCALDVCLVAEGRLDGYVEEAVNLWDHAAAGLVARAAGARTELHPGAGGLDALVVSPADGFDTLLEAVRRCGFLRDPAPTAVAE</sequence>
<accession>A0ABP8WIV2</accession>
<name>A0ABP8WIV2_9ACTN</name>
<evidence type="ECO:0000313" key="8">
    <source>
        <dbReference type="EMBL" id="GAA4689201.1"/>
    </source>
</evidence>
<comment type="similarity">
    <text evidence="3 7">Belongs to the inositol monophosphatase superfamily.</text>
</comment>
<comment type="cofactor">
    <cofactor evidence="2 7">
        <name>Mg(2+)</name>
        <dbReference type="ChEBI" id="CHEBI:18420"/>
    </cofactor>
</comment>
<dbReference type="InterPro" id="IPR020550">
    <property type="entry name" value="Inositol_monophosphatase_CS"/>
</dbReference>
<evidence type="ECO:0000256" key="4">
    <source>
        <dbReference type="ARBA" id="ARBA00022723"/>
    </source>
</evidence>
<organism evidence="8 9">
    <name type="scientific">Nocardioides nanhaiensis</name>
    <dbReference type="NCBI Taxonomy" id="1476871"/>
    <lineage>
        <taxon>Bacteria</taxon>
        <taxon>Bacillati</taxon>
        <taxon>Actinomycetota</taxon>
        <taxon>Actinomycetes</taxon>
        <taxon>Propionibacteriales</taxon>
        <taxon>Nocardioidaceae</taxon>
        <taxon>Nocardioides</taxon>
    </lineage>
</organism>
<dbReference type="PRINTS" id="PR00377">
    <property type="entry name" value="IMPHPHTASES"/>
</dbReference>
<keyword evidence="4 7" id="KW-0479">Metal-binding</keyword>
<protein>
    <recommendedName>
        <fullName evidence="7">Inositol-1-monophosphatase</fullName>
        <ecNumber evidence="7">3.1.3.25</ecNumber>
    </recommendedName>
</protein>
<dbReference type="InterPro" id="IPR000760">
    <property type="entry name" value="Inositol_monophosphatase-like"/>
</dbReference>
<evidence type="ECO:0000256" key="6">
    <source>
        <dbReference type="ARBA" id="ARBA00022842"/>
    </source>
</evidence>
<dbReference type="Pfam" id="PF00459">
    <property type="entry name" value="Inositol_P"/>
    <property type="match status" value="1"/>
</dbReference>
<keyword evidence="9" id="KW-1185">Reference proteome</keyword>
<dbReference type="Proteomes" id="UP001500621">
    <property type="component" value="Unassembled WGS sequence"/>
</dbReference>
<dbReference type="PANTHER" id="PTHR20854">
    <property type="entry name" value="INOSITOL MONOPHOSPHATASE"/>
    <property type="match status" value="1"/>
</dbReference>
<dbReference type="PROSITE" id="PS00630">
    <property type="entry name" value="IMP_2"/>
    <property type="match status" value="1"/>
</dbReference>
<keyword evidence="5 7" id="KW-0378">Hydrolase</keyword>